<evidence type="ECO:0000313" key="3">
    <source>
        <dbReference type="WBParaSite" id="maker-unitig_28732-snap-gene-0.3-mRNA-1"/>
    </source>
</evidence>
<sequence>MGNRPHSASCSQCTSESPTRWWASCCGPGSTAGGLPRRDAVPRPGRPQWLSPC</sequence>
<dbReference type="Proteomes" id="UP000095280">
    <property type="component" value="Unplaced"/>
</dbReference>
<dbReference type="AlphaFoldDB" id="A0A1I8FDB1"/>
<organism evidence="2 3">
    <name type="scientific">Macrostomum lignano</name>
    <dbReference type="NCBI Taxonomy" id="282301"/>
    <lineage>
        <taxon>Eukaryota</taxon>
        <taxon>Metazoa</taxon>
        <taxon>Spiralia</taxon>
        <taxon>Lophotrochozoa</taxon>
        <taxon>Platyhelminthes</taxon>
        <taxon>Rhabditophora</taxon>
        <taxon>Macrostomorpha</taxon>
        <taxon>Macrostomida</taxon>
        <taxon>Macrostomidae</taxon>
        <taxon>Macrostomum</taxon>
    </lineage>
</organism>
<protein>
    <submittedName>
        <fullName evidence="3">Alternative protein</fullName>
    </submittedName>
</protein>
<keyword evidence="2" id="KW-1185">Reference proteome</keyword>
<name>A0A1I8FDB1_9PLAT</name>
<dbReference type="WBParaSite" id="maker-unitig_28732-snap-gene-0.3-mRNA-1">
    <property type="protein sequence ID" value="maker-unitig_28732-snap-gene-0.3-mRNA-1"/>
    <property type="gene ID" value="maker-unitig_28732-snap-gene-0.3"/>
</dbReference>
<evidence type="ECO:0000256" key="1">
    <source>
        <dbReference type="SAM" id="MobiDB-lite"/>
    </source>
</evidence>
<evidence type="ECO:0000313" key="2">
    <source>
        <dbReference type="Proteomes" id="UP000095280"/>
    </source>
</evidence>
<proteinExistence type="predicted"/>
<accession>A0A1I8FDB1</accession>
<reference evidence="3" key="1">
    <citation type="submission" date="2016-11" db="UniProtKB">
        <authorList>
            <consortium name="WormBaseParasite"/>
        </authorList>
    </citation>
    <scope>IDENTIFICATION</scope>
</reference>
<feature type="region of interest" description="Disordered" evidence="1">
    <location>
        <begin position="30"/>
        <end position="53"/>
    </location>
</feature>